<evidence type="ECO:0000256" key="3">
    <source>
        <dbReference type="ARBA" id="ARBA00024867"/>
    </source>
</evidence>
<dbReference type="Pfam" id="PF00072">
    <property type="entry name" value="Response_reg"/>
    <property type="match status" value="1"/>
</dbReference>
<proteinExistence type="predicted"/>
<protein>
    <recommendedName>
        <fullName evidence="1">Stage 0 sporulation protein A homolog</fullName>
    </recommendedName>
</protein>
<dbReference type="GO" id="GO:0000160">
    <property type="term" value="P:phosphorelay signal transduction system"/>
    <property type="evidence" value="ECO:0007669"/>
    <property type="project" value="InterPro"/>
</dbReference>
<dbReference type="Gene3D" id="1.20.120.160">
    <property type="entry name" value="HPT domain"/>
    <property type="match status" value="1"/>
</dbReference>
<gene>
    <name evidence="6" type="ORF">CG710_010360</name>
</gene>
<evidence type="ECO:0000313" key="6">
    <source>
        <dbReference type="EMBL" id="RDY31289.1"/>
    </source>
</evidence>
<organism evidence="6 7">
    <name type="scientific">Lachnotalea glycerini</name>
    <dbReference type="NCBI Taxonomy" id="1763509"/>
    <lineage>
        <taxon>Bacteria</taxon>
        <taxon>Bacillati</taxon>
        <taxon>Bacillota</taxon>
        <taxon>Clostridia</taxon>
        <taxon>Lachnospirales</taxon>
        <taxon>Lachnospiraceae</taxon>
        <taxon>Lachnotalea</taxon>
    </lineage>
</organism>
<evidence type="ECO:0000256" key="1">
    <source>
        <dbReference type="ARBA" id="ARBA00018672"/>
    </source>
</evidence>
<dbReference type="OrthoDB" id="254537at2"/>
<dbReference type="InterPro" id="IPR050956">
    <property type="entry name" value="2C_system_His_kinase"/>
</dbReference>
<dbReference type="PANTHER" id="PTHR43719:SF28">
    <property type="entry name" value="PEROXIDE STRESS-ACTIVATED HISTIDINE KINASE MAK1-RELATED"/>
    <property type="match status" value="1"/>
</dbReference>
<feature type="domain" description="Response regulatory" evidence="5">
    <location>
        <begin position="17"/>
        <end position="137"/>
    </location>
</feature>
<sequence>MDKKNFKSYRIKVTNANILIVDDNDINLQILSTILSYYGIKVTTAISGFDCLAIIKEAKMKFDLIFMDQIMPEMDGYETLRKIRKLPDTYCKKLPVIALSANDDKDAKKIFIEQGFSDYMRKPIDRNLLNNCLLKYISGDKVSMEEVDDINAYPIYTFQVKGIDTKLGLQYSNWDIDCYVNILKSVCKEAKECKQQINDFKEKKDWKRYAIIAHGLKGVAAGIGADYFSLRAKRHELAAQKKDIQFINCDFQEFVKDYDTLVYNIQSVIMREKWNEKPLTHINKTLQMVEVMEIIELIDNYDKDMALDKLHILKRYQLTTQQEQYIHEATELLEELEYEKASSILHSLLGEEENI</sequence>
<dbReference type="Gene3D" id="3.40.50.2300">
    <property type="match status" value="1"/>
</dbReference>
<dbReference type="SUPFAM" id="SSF47226">
    <property type="entry name" value="Histidine-containing phosphotransfer domain, HPT domain"/>
    <property type="match status" value="1"/>
</dbReference>
<dbReference type="Proteomes" id="UP000216411">
    <property type="component" value="Unassembled WGS sequence"/>
</dbReference>
<name>A0A255IGU1_9FIRM</name>
<keyword evidence="2 4" id="KW-0597">Phosphoprotein</keyword>
<dbReference type="EMBL" id="NOKA02000018">
    <property type="protein sequence ID" value="RDY31289.1"/>
    <property type="molecule type" value="Genomic_DNA"/>
</dbReference>
<dbReference type="PANTHER" id="PTHR43719">
    <property type="entry name" value="TWO-COMPONENT HISTIDINE KINASE"/>
    <property type="match status" value="1"/>
</dbReference>
<evidence type="ECO:0000259" key="5">
    <source>
        <dbReference type="PROSITE" id="PS50110"/>
    </source>
</evidence>
<dbReference type="InterPro" id="IPR011006">
    <property type="entry name" value="CheY-like_superfamily"/>
</dbReference>
<dbReference type="InterPro" id="IPR001789">
    <property type="entry name" value="Sig_transdc_resp-reg_receiver"/>
</dbReference>
<evidence type="ECO:0000256" key="2">
    <source>
        <dbReference type="ARBA" id="ARBA00022553"/>
    </source>
</evidence>
<dbReference type="PROSITE" id="PS50110">
    <property type="entry name" value="RESPONSE_REGULATORY"/>
    <property type="match status" value="1"/>
</dbReference>
<reference evidence="6 7" key="1">
    <citation type="journal article" date="2017" name="Genome Announc.">
        <title>Draft Genome Sequence of a Sporulating and Motile Strain of Lachnotalea glycerini Isolated from Water in Quebec City, Canada.</title>
        <authorList>
            <person name="Maheux A.F."/>
            <person name="Boudreau D.K."/>
            <person name="Berube E."/>
            <person name="Boissinot M."/>
            <person name="Raymond F."/>
            <person name="Brodeur S."/>
            <person name="Corbeil J."/>
            <person name="Isabel S."/>
            <person name="Omar R.F."/>
            <person name="Bergeron M.G."/>
        </authorList>
    </citation>
    <scope>NUCLEOTIDE SEQUENCE [LARGE SCALE GENOMIC DNA]</scope>
    <source>
        <strain evidence="6 7">CCRI-19302</strain>
    </source>
</reference>
<dbReference type="AlphaFoldDB" id="A0A255IGU1"/>
<dbReference type="SUPFAM" id="SSF52172">
    <property type="entry name" value="CheY-like"/>
    <property type="match status" value="1"/>
</dbReference>
<evidence type="ECO:0000256" key="4">
    <source>
        <dbReference type="PROSITE-ProRule" id="PRU00169"/>
    </source>
</evidence>
<dbReference type="CDD" id="cd17546">
    <property type="entry name" value="REC_hyHK_CKI1_RcsC-like"/>
    <property type="match status" value="1"/>
</dbReference>
<comment type="function">
    <text evidence="3">May play the central regulatory role in sporulation. It may be an element of the effector pathway responsible for the activation of sporulation genes in response to nutritional stress. Spo0A may act in concert with spo0H (a sigma factor) to control the expression of some genes that are critical to the sporulation process.</text>
</comment>
<evidence type="ECO:0000313" key="7">
    <source>
        <dbReference type="Proteomes" id="UP000216411"/>
    </source>
</evidence>
<feature type="modified residue" description="4-aspartylphosphate" evidence="4">
    <location>
        <position position="68"/>
    </location>
</feature>
<accession>A0A255IGU1</accession>
<dbReference type="SMART" id="SM00448">
    <property type="entry name" value="REC"/>
    <property type="match status" value="1"/>
</dbReference>
<dbReference type="InterPro" id="IPR036641">
    <property type="entry name" value="HPT_dom_sf"/>
</dbReference>
<dbReference type="RefSeq" id="WP_094377869.1">
    <property type="nucleotide sequence ID" value="NZ_NOKA02000018.1"/>
</dbReference>
<keyword evidence="7" id="KW-1185">Reference proteome</keyword>
<comment type="caution">
    <text evidence="6">The sequence shown here is derived from an EMBL/GenBank/DDBJ whole genome shotgun (WGS) entry which is preliminary data.</text>
</comment>